<proteinExistence type="predicted"/>
<evidence type="ECO:0000313" key="2">
    <source>
        <dbReference type="Proteomes" id="UP000634136"/>
    </source>
</evidence>
<name>A0A834WZ72_9FABA</name>
<reference evidence="1" key="1">
    <citation type="submission" date="2020-09" db="EMBL/GenBank/DDBJ databases">
        <title>Genome-Enabled Discovery of Anthraquinone Biosynthesis in Senna tora.</title>
        <authorList>
            <person name="Kang S.-H."/>
            <person name="Pandey R.P."/>
            <person name="Lee C.-M."/>
            <person name="Sim J.-S."/>
            <person name="Jeong J.-T."/>
            <person name="Choi B.-S."/>
            <person name="Jung M."/>
            <person name="Ginzburg D."/>
            <person name="Zhao K."/>
            <person name="Won S.Y."/>
            <person name="Oh T.-J."/>
            <person name="Yu Y."/>
            <person name="Kim N.-H."/>
            <person name="Lee O.R."/>
            <person name="Lee T.-H."/>
            <person name="Bashyal P."/>
            <person name="Kim T.-S."/>
            <person name="Lee W.-H."/>
            <person name="Kawkins C."/>
            <person name="Kim C.-K."/>
            <person name="Kim J.S."/>
            <person name="Ahn B.O."/>
            <person name="Rhee S.Y."/>
            <person name="Sohng J.K."/>
        </authorList>
    </citation>
    <scope>NUCLEOTIDE SEQUENCE</scope>
    <source>
        <tissue evidence="1">Leaf</tissue>
    </source>
</reference>
<sequence>MTGHSSHLISSPIRALDPLGFPIQHERICLTHLCDNTFELVLPEFFCD</sequence>
<dbReference type="Proteomes" id="UP000634136">
    <property type="component" value="Unassembled WGS sequence"/>
</dbReference>
<protein>
    <submittedName>
        <fullName evidence="1">Uncharacterized protein</fullName>
    </submittedName>
</protein>
<evidence type="ECO:0000313" key="1">
    <source>
        <dbReference type="EMBL" id="KAF7835191.1"/>
    </source>
</evidence>
<dbReference type="AlphaFoldDB" id="A0A834WZ72"/>
<comment type="caution">
    <text evidence="1">The sequence shown here is derived from an EMBL/GenBank/DDBJ whole genome shotgun (WGS) entry which is preliminary data.</text>
</comment>
<dbReference type="EMBL" id="JAAIUW010000004">
    <property type="protein sequence ID" value="KAF7835191.1"/>
    <property type="molecule type" value="Genomic_DNA"/>
</dbReference>
<accession>A0A834WZ72</accession>
<gene>
    <name evidence="1" type="ORF">G2W53_010050</name>
</gene>
<organism evidence="1 2">
    <name type="scientific">Senna tora</name>
    <dbReference type="NCBI Taxonomy" id="362788"/>
    <lineage>
        <taxon>Eukaryota</taxon>
        <taxon>Viridiplantae</taxon>
        <taxon>Streptophyta</taxon>
        <taxon>Embryophyta</taxon>
        <taxon>Tracheophyta</taxon>
        <taxon>Spermatophyta</taxon>
        <taxon>Magnoliopsida</taxon>
        <taxon>eudicotyledons</taxon>
        <taxon>Gunneridae</taxon>
        <taxon>Pentapetalae</taxon>
        <taxon>rosids</taxon>
        <taxon>fabids</taxon>
        <taxon>Fabales</taxon>
        <taxon>Fabaceae</taxon>
        <taxon>Caesalpinioideae</taxon>
        <taxon>Cassia clade</taxon>
        <taxon>Senna</taxon>
    </lineage>
</organism>
<keyword evidence="2" id="KW-1185">Reference proteome</keyword>